<dbReference type="PROSITE" id="PS51365">
    <property type="entry name" value="RENAL_DIPEPTIDASE_2"/>
    <property type="match status" value="1"/>
</dbReference>
<dbReference type="InterPro" id="IPR008257">
    <property type="entry name" value="Pept_M19"/>
</dbReference>
<dbReference type="OrthoDB" id="9804920at2"/>
<keyword evidence="2" id="KW-1185">Reference proteome</keyword>
<dbReference type="Proteomes" id="UP000308230">
    <property type="component" value="Unassembled WGS sequence"/>
</dbReference>
<accession>A0A5R9F186</accession>
<dbReference type="PANTHER" id="PTHR10443">
    <property type="entry name" value="MICROSOMAL DIPEPTIDASE"/>
    <property type="match status" value="1"/>
</dbReference>
<dbReference type="InterPro" id="IPR032466">
    <property type="entry name" value="Metal_Hydrolase"/>
</dbReference>
<comment type="caution">
    <text evidence="1">The sequence shown here is derived from an EMBL/GenBank/DDBJ whole genome shotgun (WGS) entry which is preliminary data.</text>
</comment>
<sequence>MKIFDAHCDVLNKMWSEPGLTFSDDQSLQITYEQLKKTGAKVQLFAIFVPENVPEEVKFQAALEMVDIFYQEIIDRYDDMKVILTKRDLQELKDNEIGAILTLEGADALQGNRVYWTTLYRLGVRSLGLTWNHGNAVADGILEGRGAGITDFGKKIIGDNNRRGIWTDLSHVSIKGFWDAMDIAEFPIASHSNAKKLCGHPRNLNDDQIKALIQKDGIIGVTFVPKFLRDDRKAGIRDILNHVDYLCSLGGEKNIGIGSDFDGIDRGPDGLASYAGYERLINAMLQQFPEELVKGFCFTNFADKLPEKMGLSI</sequence>
<organism evidence="1 2">
    <name type="scientific">Exobacillus caeni</name>
    <dbReference type="NCBI Taxonomy" id="2574798"/>
    <lineage>
        <taxon>Bacteria</taxon>
        <taxon>Bacillati</taxon>
        <taxon>Bacillota</taxon>
        <taxon>Bacilli</taxon>
        <taxon>Bacillales</taxon>
        <taxon>Guptibacillaceae</taxon>
        <taxon>Exobacillus</taxon>
    </lineage>
</organism>
<dbReference type="Gene3D" id="3.20.20.140">
    <property type="entry name" value="Metal-dependent hydrolases"/>
    <property type="match status" value="1"/>
</dbReference>
<dbReference type="PANTHER" id="PTHR10443:SF12">
    <property type="entry name" value="DIPEPTIDASE"/>
    <property type="match status" value="1"/>
</dbReference>
<dbReference type="Pfam" id="PF01244">
    <property type="entry name" value="Peptidase_M19"/>
    <property type="match status" value="1"/>
</dbReference>
<proteinExistence type="predicted"/>
<dbReference type="EMBL" id="SWLG01000006">
    <property type="protein sequence ID" value="TLS37402.1"/>
    <property type="molecule type" value="Genomic_DNA"/>
</dbReference>
<dbReference type="RefSeq" id="WP_138126225.1">
    <property type="nucleotide sequence ID" value="NZ_SWLG01000006.1"/>
</dbReference>
<name>A0A5R9F186_9BACL</name>
<evidence type="ECO:0000313" key="1">
    <source>
        <dbReference type="EMBL" id="TLS37402.1"/>
    </source>
</evidence>
<dbReference type="SUPFAM" id="SSF51556">
    <property type="entry name" value="Metallo-dependent hydrolases"/>
    <property type="match status" value="1"/>
</dbReference>
<dbReference type="GO" id="GO:0070573">
    <property type="term" value="F:metallodipeptidase activity"/>
    <property type="evidence" value="ECO:0007669"/>
    <property type="project" value="InterPro"/>
</dbReference>
<protein>
    <submittedName>
        <fullName evidence="1">Membrane dipeptidase</fullName>
    </submittedName>
</protein>
<dbReference type="GO" id="GO:0006508">
    <property type="term" value="P:proteolysis"/>
    <property type="evidence" value="ECO:0007669"/>
    <property type="project" value="InterPro"/>
</dbReference>
<evidence type="ECO:0000313" key="2">
    <source>
        <dbReference type="Proteomes" id="UP000308230"/>
    </source>
</evidence>
<dbReference type="AlphaFoldDB" id="A0A5R9F186"/>
<gene>
    <name evidence="1" type="ORF">FCL54_09630</name>
</gene>
<reference evidence="1 2" key="1">
    <citation type="submission" date="2019-04" db="EMBL/GenBank/DDBJ databases">
        <title>Bacillus caeni sp. nov., a bacterium isolated from mangrove sediment.</title>
        <authorList>
            <person name="Huang H."/>
            <person name="Mo K."/>
            <person name="Hu Y."/>
        </authorList>
    </citation>
    <scope>NUCLEOTIDE SEQUENCE [LARGE SCALE GENOMIC DNA]</scope>
    <source>
        <strain evidence="1 2">HB172195</strain>
    </source>
</reference>
<dbReference type="CDD" id="cd01301">
    <property type="entry name" value="rDP_like"/>
    <property type="match status" value="1"/>
</dbReference>